<dbReference type="Proteomes" id="UP001497482">
    <property type="component" value="Chromosome 1"/>
</dbReference>
<sequence>MLFTHLQSILISSLVSHNQRRDALEGGHSGVTGIAAKEHVVFVEEKVFASECPAQKGKVLGPEMLCLGSRYLRLDLSELGASEMREERPAVSHT</sequence>
<name>A0AAV2IY52_KNICA</name>
<accession>A0AAV2IY52</accession>
<evidence type="ECO:0000313" key="2">
    <source>
        <dbReference type="Proteomes" id="UP001497482"/>
    </source>
</evidence>
<dbReference type="AlphaFoldDB" id="A0AAV2IY52"/>
<reference evidence="1 2" key="1">
    <citation type="submission" date="2024-04" db="EMBL/GenBank/DDBJ databases">
        <authorList>
            <person name="Waldvogel A.-M."/>
            <person name="Schoenle A."/>
        </authorList>
    </citation>
    <scope>NUCLEOTIDE SEQUENCE [LARGE SCALE GENOMIC DNA]</scope>
</reference>
<keyword evidence="2" id="KW-1185">Reference proteome</keyword>
<proteinExistence type="predicted"/>
<gene>
    <name evidence="1" type="ORF">KC01_LOCUS1528</name>
</gene>
<organism evidence="1 2">
    <name type="scientific">Knipowitschia caucasica</name>
    <name type="common">Caucasian dwarf goby</name>
    <name type="synonym">Pomatoschistus caucasicus</name>
    <dbReference type="NCBI Taxonomy" id="637954"/>
    <lineage>
        <taxon>Eukaryota</taxon>
        <taxon>Metazoa</taxon>
        <taxon>Chordata</taxon>
        <taxon>Craniata</taxon>
        <taxon>Vertebrata</taxon>
        <taxon>Euteleostomi</taxon>
        <taxon>Actinopterygii</taxon>
        <taxon>Neopterygii</taxon>
        <taxon>Teleostei</taxon>
        <taxon>Neoteleostei</taxon>
        <taxon>Acanthomorphata</taxon>
        <taxon>Gobiaria</taxon>
        <taxon>Gobiiformes</taxon>
        <taxon>Gobioidei</taxon>
        <taxon>Gobiidae</taxon>
        <taxon>Gobiinae</taxon>
        <taxon>Knipowitschia</taxon>
    </lineage>
</organism>
<evidence type="ECO:0000313" key="1">
    <source>
        <dbReference type="EMBL" id="CAL1569016.1"/>
    </source>
</evidence>
<protein>
    <submittedName>
        <fullName evidence="1">Uncharacterized protein</fullName>
    </submittedName>
</protein>
<dbReference type="EMBL" id="OZ035823">
    <property type="protein sequence ID" value="CAL1569016.1"/>
    <property type="molecule type" value="Genomic_DNA"/>
</dbReference>